<gene>
    <name evidence="4" type="ORF">ACFO3F_02580</name>
</gene>
<dbReference type="PANTHER" id="PTHR43081">
    <property type="entry name" value="ADENYLATE CYCLASE, TERMINAL-DIFFERENTIATION SPECIFIC-RELATED"/>
    <property type="match status" value="1"/>
</dbReference>
<comment type="caution">
    <text evidence="4">The sequence shown here is derived from an EMBL/GenBank/DDBJ whole genome shotgun (WGS) entry which is preliminary data.</text>
</comment>
<keyword evidence="5" id="KW-1185">Reference proteome</keyword>
<protein>
    <submittedName>
        <fullName evidence="4">Adenylate/guanylate cyclase domain-containing protein</fullName>
    </submittedName>
</protein>
<feature type="region of interest" description="Disordered" evidence="2">
    <location>
        <begin position="1"/>
        <end position="25"/>
    </location>
</feature>
<evidence type="ECO:0000259" key="3">
    <source>
        <dbReference type="PROSITE" id="PS50125"/>
    </source>
</evidence>
<evidence type="ECO:0000313" key="5">
    <source>
        <dbReference type="Proteomes" id="UP001595955"/>
    </source>
</evidence>
<dbReference type="SMART" id="SM00044">
    <property type="entry name" value="CYCc"/>
    <property type="match status" value="1"/>
</dbReference>
<dbReference type="InterPro" id="IPR029787">
    <property type="entry name" value="Nucleotide_cyclase"/>
</dbReference>
<dbReference type="Gene3D" id="3.30.70.1230">
    <property type="entry name" value="Nucleotide cyclase"/>
    <property type="match status" value="1"/>
</dbReference>
<feature type="domain" description="Guanylate cyclase" evidence="3">
    <location>
        <begin position="190"/>
        <end position="299"/>
    </location>
</feature>
<name>A0ABV9D685_9MICO</name>
<evidence type="ECO:0000256" key="2">
    <source>
        <dbReference type="SAM" id="MobiDB-lite"/>
    </source>
</evidence>
<dbReference type="InterPro" id="IPR050697">
    <property type="entry name" value="Adenylyl/Guanylyl_Cyclase_3/4"/>
</dbReference>
<organism evidence="4 5">
    <name type="scientific">Georgenia faecalis</name>
    <dbReference type="NCBI Taxonomy" id="2483799"/>
    <lineage>
        <taxon>Bacteria</taxon>
        <taxon>Bacillati</taxon>
        <taxon>Actinomycetota</taxon>
        <taxon>Actinomycetes</taxon>
        <taxon>Micrococcales</taxon>
        <taxon>Bogoriellaceae</taxon>
        <taxon>Georgenia</taxon>
    </lineage>
</organism>
<accession>A0ABV9D685</accession>
<dbReference type="SUPFAM" id="SSF55073">
    <property type="entry name" value="Nucleotide cyclase"/>
    <property type="match status" value="1"/>
</dbReference>
<dbReference type="PANTHER" id="PTHR43081:SF19">
    <property type="entry name" value="PH-SENSITIVE ADENYLATE CYCLASE RV1264"/>
    <property type="match status" value="1"/>
</dbReference>
<sequence length="356" mass="37566">MREGDGATDGSGAAGVTPARSTVAEHQRTLIGGDPALTMVELAERAAVPVEAARTFWRAMGFPDVADDVPTFTDRDVAALRAIAVLVEDGTIDLTTAVSLVRAQSHTADRLALWQTEALVEDAARRLHLDDTSARLVVLDRMAAVGAVLEDQIVYAWRRQLASLAARIESEVSHRPDDGVDADALPLPRALGFADMVSFTTRSASLGSQALARLVQGFEFAVRDVITSHGARVVKTIGDAVLFVADDLPTAAEVAVDLIAAIDARPDLLPVRASLVWGRVVSRSGDVFGPTVNLASRLVDVAAPGTVLMDAASADALVTGPKGSRFVCTPRPEADMPGIGTVRLAELRRAEPGRRS</sequence>
<evidence type="ECO:0000313" key="4">
    <source>
        <dbReference type="EMBL" id="MFC4554122.1"/>
    </source>
</evidence>
<dbReference type="EMBL" id="JBHSGF010000001">
    <property type="protein sequence ID" value="MFC4554122.1"/>
    <property type="molecule type" value="Genomic_DNA"/>
</dbReference>
<comment type="similarity">
    <text evidence="1">Belongs to the adenylyl cyclase class-3 family.</text>
</comment>
<proteinExistence type="inferred from homology"/>
<dbReference type="CDD" id="cd07302">
    <property type="entry name" value="CHD"/>
    <property type="match status" value="1"/>
</dbReference>
<dbReference type="PROSITE" id="PS50125">
    <property type="entry name" value="GUANYLATE_CYCLASE_2"/>
    <property type="match status" value="1"/>
</dbReference>
<dbReference type="Pfam" id="PF00211">
    <property type="entry name" value="Guanylate_cyc"/>
    <property type="match status" value="1"/>
</dbReference>
<dbReference type="RefSeq" id="WP_122823312.1">
    <property type="nucleotide sequence ID" value="NZ_CP033325.1"/>
</dbReference>
<dbReference type="InterPro" id="IPR001054">
    <property type="entry name" value="A/G_cyclase"/>
</dbReference>
<evidence type="ECO:0000256" key="1">
    <source>
        <dbReference type="ARBA" id="ARBA00005381"/>
    </source>
</evidence>
<reference evidence="5" key="1">
    <citation type="journal article" date="2019" name="Int. J. Syst. Evol. Microbiol.">
        <title>The Global Catalogue of Microorganisms (GCM) 10K type strain sequencing project: providing services to taxonomists for standard genome sequencing and annotation.</title>
        <authorList>
            <consortium name="The Broad Institute Genomics Platform"/>
            <consortium name="The Broad Institute Genome Sequencing Center for Infectious Disease"/>
            <person name="Wu L."/>
            <person name="Ma J."/>
        </authorList>
    </citation>
    <scope>NUCLEOTIDE SEQUENCE [LARGE SCALE GENOMIC DNA]</scope>
    <source>
        <strain evidence="5">JCM 3369</strain>
    </source>
</reference>
<dbReference type="Proteomes" id="UP001595955">
    <property type="component" value="Unassembled WGS sequence"/>
</dbReference>